<keyword evidence="8 13" id="KW-0378">Hydrolase</keyword>
<comment type="similarity">
    <text evidence="3 13">Belongs to the peptidase M4 family.</text>
</comment>
<evidence type="ECO:0000256" key="7">
    <source>
        <dbReference type="ARBA" id="ARBA00022729"/>
    </source>
</evidence>
<feature type="domain" description="FTP" evidence="16">
    <location>
        <begin position="81"/>
        <end position="131"/>
    </location>
</feature>
<proteinExistence type="inferred from homology"/>
<dbReference type="InterPro" id="IPR001570">
    <property type="entry name" value="Peptidase_M4_C_domain"/>
</dbReference>
<dbReference type="Pfam" id="PF01447">
    <property type="entry name" value="Peptidase_M4"/>
    <property type="match status" value="1"/>
</dbReference>
<evidence type="ECO:0000256" key="13">
    <source>
        <dbReference type="RuleBase" id="RU366073"/>
    </source>
</evidence>
<evidence type="ECO:0000256" key="10">
    <source>
        <dbReference type="ARBA" id="ARBA00022837"/>
    </source>
</evidence>
<dbReference type="InterPro" id="IPR027268">
    <property type="entry name" value="Peptidase_M4/M1_CTD_sf"/>
</dbReference>
<dbReference type="GO" id="GO:0005576">
    <property type="term" value="C:extracellular region"/>
    <property type="evidence" value="ECO:0007669"/>
    <property type="project" value="UniProtKB-SubCell"/>
</dbReference>
<dbReference type="SUPFAM" id="SSF55486">
    <property type="entry name" value="Metalloproteases ('zincins'), catalytic domain"/>
    <property type="match status" value="1"/>
</dbReference>
<dbReference type="GO" id="GO:0006508">
    <property type="term" value="P:proteolysis"/>
    <property type="evidence" value="ECO:0007669"/>
    <property type="project" value="UniProtKB-KW"/>
</dbReference>
<feature type="domain" description="Peptidase M4 C-terminal" evidence="15">
    <location>
        <begin position="406"/>
        <end position="563"/>
    </location>
</feature>
<evidence type="ECO:0000313" key="18">
    <source>
        <dbReference type="Proteomes" id="UP000005850"/>
    </source>
</evidence>
<dbReference type="EMBL" id="CP007806">
    <property type="protein sequence ID" value="AIG25163.1"/>
    <property type="molecule type" value="Genomic_DNA"/>
</dbReference>
<organism evidence="17 18">
    <name type="scientific">Brevibacillus laterosporus LMG 15441</name>
    <dbReference type="NCBI Taxonomy" id="1042163"/>
    <lineage>
        <taxon>Bacteria</taxon>
        <taxon>Bacillati</taxon>
        <taxon>Bacillota</taxon>
        <taxon>Bacilli</taxon>
        <taxon>Bacillales</taxon>
        <taxon>Paenibacillaceae</taxon>
        <taxon>Brevibacillus</taxon>
    </lineage>
</organism>
<comment type="function">
    <text evidence="13">Extracellular zinc metalloprotease.</text>
</comment>
<dbReference type="RefSeq" id="WP_003335333.1">
    <property type="nucleotide sequence ID" value="NZ_CP007806.1"/>
</dbReference>
<dbReference type="Gene3D" id="3.10.170.10">
    <property type="match status" value="1"/>
</dbReference>
<keyword evidence="7" id="KW-0732">Signal</keyword>
<evidence type="ECO:0000256" key="9">
    <source>
        <dbReference type="ARBA" id="ARBA00022833"/>
    </source>
</evidence>
<dbReference type="HOGENOM" id="CLU_008590_5_2_9"/>
<name>A0A075R1Q7_BRELA</name>
<dbReference type="EC" id="3.4.24.-" evidence="13"/>
<accession>A0A075R1Q7</accession>
<dbReference type="eggNOG" id="COG3227">
    <property type="taxonomic scope" value="Bacteria"/>
</dbReference>
<gene>
    <name evidence="17" type="ORF">BRLA_c008220</name>
</gene>
<keyword evidence="5 13" id="KW-0645">Protease</keyword>
<comment type="cofactor">
    <cofactor evidence="1 13">
        <name>Zn(2+)</name>
        <dbReference type="ChEBI" id="CHEBI:29105"/>
    </cofactor>
</comment>
<dbReference type="PANTHER" id="PTHR33794">
    <property type="entry name" value="BACILLOLYSIN"/>
    <property type="match status" value="1"/>
</dbReference>
<dbReference type="Pfam" id="PF02868">
    <property type="entry name" value="Peptidase_M4_C"/>
    <property type="match status" value="1"/>
</dbReference>
<evidence type="ECO:0000256" key="8">
    <source>
        <dbReference type="ARBA" id="ARBA00022801"/>
    </source>
</evidence>
<dbReference type="PANTHER" id="PTHR33794:SF3">
    <property type="entry name" value="NEUTRAL PROTEASE B"/>
    <property type="match status" value="1"/>
</dbReference>
<keyword evidence="18" id="KW-1185">Reference proteome</keyword>
<evidence type="ECO:0000256" key="5">
    <source>
        <dbReference type="ARBA" id="ARBA00022670"/>
    </source>
</evidence>
<dbReference type="InterPro" id="IPR011096">
    <property type="entry name" value="FTP_domain"/>
</dbReference>
<evidence type="ECO:0000256" key="3">
    <source>
        <dbReference type="ARBA" id="ARBA00009388"/>
    </source>
</evidence>
<keyword evidence="4 13" id="KW-0964">Secreted</keyword>
<feature type="active site" description="Proton donor" evidence="12">
    <location>
        <position position="479"/>
    </location>
</feature>
<evidence type="ECO:0000256" key="6">
    <source>
        <dbReference type="ARBA" id="ARBA00022723"/>
    </source>
</evidence>
<evidence type="ECO:0000259" key="15">
    <source>
        <dbReference type="Pfam" id="PF02868"/>
    </source>
</evidence>
<dbReference type="GO" id="GO:0046872">
    <property type="term" value="F:metal ion binding"/>
    <property type="evidence" value="ECO:0007669"/>
    <property type="project" value="UniProtKB-UniRule"/>
</dbReference>
<evidence type="ECO:0000256" key="12">
    <source>
        <dbReference type="PIRSR" id="PIRSR623612-1"/>
    </source>
</evidence>
<dbReference type="STRING" id="1042163.BRLA_c008220"/>
<dbReference type="InterPro" id="IPR050728">
    <property type="entry name" value="Zinc_Metalloprotease_M4"/>
</dbReference>
<evidence type="ECO:0000313" key="17">
    <source>
        <dbReference type="EMBL" id="AIG25163.1"/>
    </source>
</evidence>
<dbReference type="Proteomes" id="UP000005850">
    <property type="component" value="Chromosome"/>
</dbReference>
<dbReference type="InterPro" id="IPR023612">
    <property type="entry name" value="Peptidase_M4"/>
</dbReference>
<feature type="domain" description="Peptidase M4" evidence="14">
    <location>
        <begin position="264"/>
        <end position="403"/>
    </location>
</feature>
<evidence type="ECO:0000259" key="14">
    <source>
        <dbReference type="Pfam" id="PF01447"/>
    </source>
</evidence>
<evidence type="ECO:0000256" key="2">
    <source>
        <dbReference type="ARBA" id="ARBA00004613"/>
    </source>
</evidence>
<dbReference type="PRINTS" id="PR00730">
    <property type="entry name" value="THERMOLYSIN"/>
</dbReference>
<keyword evidence="6" id="KW-0479">Metal-binding</keyword>
<dbReference type="GO" id="GO:0004222">
    <property type="term" value="F:metalloendopeptidase activity"/>
    <property type="evidence" value="ECO:0007669"/>
    <property type="project" value="UniProtKB-UniRule"/>
</dbReference>
<dbReference type="KEGG" id="blr:BRLA_c008220"/>
<dbReference type="Gene3D" id="1.10.390.10">
    <property type="entry name" value="Neutral Protease Domain 2"/>
    <property type="match status" value="1"/>
</dbReference>
<dbReference type="FunFam" id="1.10.390.10:FF:000012">
    <property type="entry name" value="Thermolysin"/>
    <property type="match status" value="1"/>
</dbReference>
<keyword evidence="10" id="KW-0106">Calcium</keyword>
<sequence>MKKHQVSSSIIATILLGSSLLGGGLPAFAKSNVMYNSDWETPSYMSETWKAPKKVKKQEIVWKYLSDKSDVLKVQGEVENQFELLNEIEDTDTDTTHYRLREVYKGVPVYGSDQTVHLNEDGDVTSFFGQVVPTESLKKVKTKPKLKENDAIKAIKKDLKKEVGEVSEFSVDPEADLYIYPQENKVSLAYITEVTFLEPEPGRWFYAIDAHNGKVLDKYNIMEHVTKAHKSNIKVGEAVDSTVDVRSLDGQADDAGSADPKELGTGKGVLGDTKTFPTTYANGTYSLKDTTRGKGVETYTARNGTTYMYPVTSTNNKFDDPAAVDAHAYAGKVYDYYKNTFNRDSFDNAGAKLNSIVHYSTDYNNAFWDGAEMVYGDGDGKKFISLSGGLDVIAHELTHAVTERTAGLIYRNESGALNESISDIFGAMVDRDDWEIGEDIYTPDIPGDALRSLSDPAKYNHPDHMSKKYTGTKDNGGVHTNSGINNKAAYLISEGGTHYGVTVEGVGREATEKIYYRALTVYLTSTSNFAQMRQAAINAATDLYGADSAEVQAVKDAYKAVGIN</sequence>
<protein>
    <recommendedName>
        <fullName evidence="13">Neutral metalloproteinase</fullName>
        <ecNumber evidence="13">3.4.24.-</ecNumber>
    </recommendedName>
</protein>
<dbReference type="InterPro" id="IPR013856">
    <property type="entry name" value="Peptidase_M4_domain"/>
</dbReference>
<dbReference type="Pfam" id="PF07504">
    <property type="entry name" value="FTP"/>
    <property type="match status" value="1"/>
</dbReference>
<evidence type="ECO:0000259" key="16">
    <source>
        <dbReference type="Pfam" id="PF07504"/>
    </source>
</evidence>
<dbReference type="Gene3D" id="3.10.450.40">
    <property type="match status" value="1"/>
</dbReference>
<keyword evidence="9 13" id="KW-0862">Zinc</keyword>
<feature type="active site" evidence="12">
    <location>
        <position position="396"/>
    </location>
</feature>
<evidence type="ECO:0000256" key="11">
    <source>
        <dbReference type="ARBA" id="ARBA00023049"/>
    </source>
</evidence>
<keyword evidence="11 13" id="KW-0482">Metalloprotease</keyword>
<comment type="subcellular location">
    <subcellularLocation>
        <location evidence="2 13">Secreted</location>
    </subcellularLocation>
</comment>
<dbReference type="Gene3D" id="3.10.450.490">
    <property type="match status" value="1"/>
</dbReference>
<evidence type="ECO:0000256" key="4">
    <source>
        <dbReference type="ARBA" id="ARBA00022525"/>
    </source>
</evidence>
<dbReference type="CDD" id="cd09597">
    <property type="entry name" value="M4_TLP"/>
    <property type="match status" value="1"/>
</dbReference>
<dbReference type="MEROPS" id="M04.001"/>
<dbReference type="AlphaFoldDB" id="A0A075R1Q7"/>
<evidence type="ECO:0000256" key="1">
    <source>
        <dbReference type="ARBA" id="ARBA00001947"/>
    </source>
</evidence>
<reference evidence="17 18" key="1">
    <citation type="journal article" date="2011" name="J. Bacteriol.">
        <title>Genome sequence of Brevibacillus laterosporus LMG 15441, a pathogen of invertebrates.</title>
        <authorList>
            <person name="Djukic M."/>
            <person name="Poehlein A."/>
            <person name="Thurmer A."/>
            <person name="Daniel R."/>
        </authorList>
    </citation>
    <scope>NUCLEOTIDE SEQUENCE [LARGE SCALE GENOMIC DNA]</scope>
    <source>
        <strain evidence="17 18">LMG 15441</strain>
    </source>
</reference>